<proteinExistence type="predicted"/>
<dbReference type="EMBL" id="BMIN01000009">
    <property type="protein sequence ID" value="GGD14709.1"/>
    <property type="molecule type" value="Genomic_DNA"/>
</dbReference>
<evidence type="ECO:0000313" key="2">
    <source>
        <dbReference type="Proteomes" id="UP000642571"/>
    </source>
</evidence>
<gene>
    <name evidence="1" type="ORF">GCM10011389_22940</name>
</gene>
<sequence length="47" mass="5082">MSRSCIECGHHLICDLFTVGAGEGIDLVIEELVKGKVKSYILSSNSE</sequence>
<dbReference type="Proteomes" id="UP000642571">
    <property type="component" value="Unassembled WGS sequence"/>
</dbReference>
<accession>A0ABQ1Q5P3</accession>
<organism evidence="1 2">
    <name type="scientific">Pontibacillus salipaludis</name>
    <dbReference type="NCBI Taxonomy" id="1697394"/>
    <lineage>
        <taxon>Bacteria</taxon>
        <taxon>Bacillati</taxon>
        <taxon>Bacillota</taxon>
        <taxon>Bacilli</taxon>
        <taxon>Bacillales</taxon>
        <taxon>Bacillaceae</taxon>
        <taxon>Pontibacillus</taxon>
    </lineage>
</organism>
<name>A0ABQ1Q5P3_9BACI</name>
<evidence type="ECO:0000313" key="1">
    <source>
        <dbReference type="EMBL" id="GGD14709.1"/>
    </source>
</evidence>
<protein>
    <submittedName>
        <fullName evidence="1">Uncharacterized protein</fullName>
    </submittedName>
</protein>
<reference evidence="2" key="1">
    <citation type="journal article" date="2019" name="Int. J. Syst. Evol. Microbiol.">
        <title>The Global Catalogue of Microorganisms (GCM) 10K type strain sequencing project: providing services to taxonomists for standard genome sequencing and annotation.</title>
        <authorList>
            <consortium name="The Broad Institute Genomics Platform"/>
            <consortium name="The Broad Institute Genome Sequencing Center for Infectious Disease"/>
            <person name="Wu L."/>
            <person name="Ma J."/>
        </authorList>
    </citation>
    <scope>NUCLEOTIDE SEQUENCE [LARGE SCALE GENOMIC DNA]</scope>
    <source>
        <strain evidence="2">CGMCC 1.15353</strain>
    </source>
</reference>
<keyword evidence="2" id="KW-1185">Reference proteome</keyword>
<comment type="caution">
    <text evidence="1">The sequence shown here is derived from an EMBL/GenBank/DDBJ whole genome shotgun (WGS) entry which is preliminary data.</text>
</comment>